<feature type="non-terminal residue" evidence="2">
    <location>
        <position position="1"/>
    </location>
</feature>
<keyword evidence="3" id="KW-1185">Reference proteome</keyword>
<evidence type="ECO:0000256" key="1">
    <source>
        <dbReference type="SAM" id="MobiDB-lite"/>
    </source>
</evidence>
<accession>A0A0L6UBT0</accession>
<organism evidence="2 3">
    <name type="scientific">Puccinia sorghi</name>
    <dbReference type="NCBI Taxonomy" id="27349"/>
    <lineage>
        <taxon>Eukaryota</taxon>
        <taxon>Fungi</taxon>
        <taxon>Dikarya</taxon>
        <taxon>Basidiomycota</taxon>
        <taxon>Pucciniomycotina</taxon>
        <taxon>Pucciniomycetes</taxon>
        <taxon>Pucciniales</taxon>
        <taxon>Pucciniaceae</taxon>
        <taxon>Puccinia</taxon>
    </lineage>
</organism>
<evidence type="ECO:0000313" key="2">
    <source>
        <dbReference type="EMBL" id="KNZ45707.1"/>
    </source>
</evidence>
<dbReference type="STRING" id="27349.A0A0L6UBT0"/>
<evidence type="ECO:0000313" key="3">
    <source>
        <dbReference type="Proteomes" id="UP000037035"/>
    </source>
</evidence>
<sequence length="94" mass="10298">LHRDGSLDFGDEVGIDTGVGDNRGETTPWSWTGVLPFQPQAEIQAPVDLGGHHTLLRRLITSFFLQNKMSYSDQATDNVLGRPRTGQQSMGIST</sequence>
<proteinExistence type="predicted"/>
<protein>
    <submittedName>
        <fullName evidence="2">Uncharacterized protein</fullName>
    </submittedName>
</protein>
<dbReference type="Proteomes" id="UP000037035">
    <property type="component" value="Unassembled WGS sequence"/>
</dbReference>
<name>A0A0L6UBT0_9BASI</name>
<dbReference type="AlphaFoldDB" id="A0A0L6UBT0"/>
<dbReference type="EMBL" id="LAVV01013365">
    <property type="protein sequence ID" value="KNZ45707.1"/>
    <property type="molecule type" value="Genomic_DNA"/>
</dbReference>
<comment type="caution">
    <text evidence="2">The sequence shown here is derived from an EMBL/GenBank/DDBJ whole genome shotgun (WGS) entry which is preliminary data.</text>
</comment>
<gene>
    <name evidence="2" type="ORF">VP01_7884g1</name>
</gene>
<dbReference type="OrthoDB" id="10532320at2759"/>
<feature type="non-terminal residue" evidence="2">
    <location>
        <position position="94"/>
    </location>
</feature>
<reference evidence="2 3" key="1">
    <citation type="submission" date="2015-08" db="EMBL/GenBank/DDBJ databases">
        <title>Next Generation Sequencing and Analysis of the Genome of Puccinia sorghi L Schw, the Causal Agent of Maize Common Rust.</title>
        <authorList>
            <person name="Rochi L."/>
            <person name="Burguener G."/>
            <person name="Darino M."/>
            <person name="Turjanski A."/>
            <person name="Kreff E."/>
            <person name="Dieguez M.J."/>
            <person name="Sacco F."/>
        </authorList>
    </citation>
    <scope>NUCLEOTIDE SEQUENCE [LARGE SCALE GENOMIC DNA]</scope>
    <source>
        <strain evidence="2 3">RO10H11247</strain>
    </source>
</reference>
<feature type="region of interest" description="Disordered" evidence="1">
    <location>
        <begin position="1"/>
        <end position="27"/>
    </location>
</feature>
<dbReference type="VEuPathDB" id="FungiDB:VP01_7884g1"/>